<dbReference type="AlphaFoldDB" id="A0A2P5B8T0"/>
<dbReference type="InParanoid" id="A0A2P5B8T0"/>
<name>A0A2P5B8T0_TREOI</name>
<proteinExistence type="predicted"/>
<gene>
    <name evidence="1" type="ORF">TorRG33x02_329360</name>
</gene>
<dbReference type="Proteomes" id="UP000237000">
    <property type="component" value="Unassembled WGS sequence"/>
</dbReference>
<evidence type="ECO:0000313" key="1">
    <source>
        <dbReference type="EMBL" id="PON45188.1"/>
    </source>
</evidence>
<dbReference type="EMBL" id="JXTC01000578">
    <property type="protein sequence ID" value="PON45188.1"/>
    <property type="molecule type" value="Genomic_DNA"/>
</dbReference>
<reference evidence="2" key="1">
    <citation type="submission" date="2016-06" db="EMBL/GenBank/DDBJ databases">
        <title>Parallel loss of symbiosis genes in relatives of nitrogen-fixing non-legume Parasponia.</title>
        <authorList>
            <person name="Van Velzen R."/>
            <person name="Holmer R."/>
            <person name="Bu F."/>
            <person name="Rutten L."/>
            <person name="Van Zeijl A."/>
            <person name="Liu W."/>
            <person name="Santuari L."/>
            <person name="Cao Q."/>
            <person name="Sharma T."/>
            <person name="Shen D."/>
            <person name="Roswanjaya Y."/>
            <person name="Wardhani T."/>
            <person name="Kalhor M.S."/>
            <person name="Jansen J."/>
            <person name="Van den Hoogen J."/>
            <person name="Gungor B."/>
            <person name="Hartog M."/>
            <person name="Hontelez J."/>
            <person name="Verver J."/>
            <person name="Yang W.-C."/>
            <person name="Schijlen E."/>
            <person name="Repin R."/>
            <person name="Schilthuizen M."/>
            <person name="Schranz E."/>
            <person name="Heidstra R."/>
            <person name="Miyata K."/>
            <person name="Fedorova E."/>
            <person name="Kohlen W."/>
            <person name="Bisseling T."/>
            <person name="Smit S."/>
            <person name="Geurts R."/>
        </authorList>
    </citation>
    <scope>NUCLEOTIDE SEQUENCE [LARGE SCALE GENOMIC DNA]</scope>
    <source>
        <strain evidence="2">cv. RG33-2</strain>
    </source>
</reference>
<accession>A0A2P5B8T0</accession>
<protein>
    <submittedName>
        <fullName evidence="1">Uncharacterized protein</fullName>
    </submittedName>
</protein>
<comment type="caution">
    <text evidence="1">The sequence shown here is derived from an EMBL/GenBank/DDBJ whole genome shotgun (WGS) entry which is preliminary data.</text>
</comment>
<sequence length="146" mass="16295">MRTTLEKLKKREKTLSSSFNISKTQTSLSPSLLPNSFATAFTQSLKNSFASSLPSLSSLLSLILALSLSPSRLATCPHSHPSFAVVIQRGSSYVSLEAKPNYTSFEISYMSYGLNYTSYMSFRSQTTYLFEVIPFVYKLPKASRDF</sequence>
<organism evidence="1 2">
    <name type="scientific">Trema orientale</name>
    <name type="common">Charcoal tree</name>
    <name type="synonym">Celtis orientalis</name>
    <dbReference type="NCBI Taxonomy" id="63057"/>
    <lineage>
        <taxon>Eukaryota</taxon>
        <taxon>Viridiplantae</taxon>
        <taxon>Streptophyta</taxon>
        <taxon>Embryophyta</taxon>
        <taxon>Tracheophyta</taxon>
        <taxon>Spermatophyta</taxon>
        <taxon>Magnoliopsida</taxon>
        <taxon>eudicotyledons</taxon>
        <taxon>Gunneridae</taxon>
        <taxon>Pentapetalae</taxon>
        <taxon>rosids</taxon>
        <taxon>fabids</taxon>
        <taxon>Rosales</taxon>
        <taxon>Cannabaceae</taxon>
        <taxon>Trema</taxon>
    </lineage>
</organism>
<keyword evidence="2" id="KW-1185">Reference proteome</keyword>
<evidence type="ECO:0000313" key="2">
    <source>
        <dbReference type="Proteomes" id="UP000237000"/>
    </source>
</evidence>